<evidence type="ECO:0000313" key="1">
    <source>
        <dbReference type="EMBL" id="KAK2097080.1"/>
    </source>
</evidence>
<comment type="caution">
    <text evidence="1">The sequence shown here is derived from an EMBL/GenBank/DDBJ whole genome shotgun (WGS) entry which is preliminary data.</text>
</comment>
<reference evidence="1 2" key="1">
    <citation type="submission" date="2023-05" db="EMBL/GenBank/DDBJ databases">
        <title>B98-5 Cell Line De Novo Hybrid Assembly: An Optical Mapping Approach.</title>
        <authorList>
            <person name="Kananen K."/>
            <person name="Auerbach J.A."/>
            <person name="Kautto E."/>
            <person name="Blachly J.S."/>
        </authorList>
    </citation>
    <scope>NUCLEOTIDE SEQUENCE [LARGE SCALE GENOMIC DNA]</scope>
    <source>
        <strain evidence="1">B95-8</strain>
        <tissue evidence="1">Cell line</tissue>
    </source>
</reference>
<accession>A0ABQ9UJX8</accession>
<name>A0ABQ9UJX8_SAGOE</name>
<organism evidence="1 2">
    <name type="scientific">Saguinus oedipus</name>
    <name type="common">Cotton-top tamarin</name>
    <name type="synonym">Oedipomidas oedipus</name>
    <dbReference type="NCBI Taxonomy" id="9490"/>
    <lineage>
        <taxon>Eukaryota</taxon>
        <taxon>Metazoa</taxon>
        <taxon>Chordata</taxon>
        <taxon>Craniata</taxon>
        <taxon>Vertebrata</taxon>
        <taxon>Euteleostomi</taxon>
        <taxon>Mammalia</taxon>
        <taxon>Eutheria</taxon>
        <taxon>Euarchontoglires</taxon>
        <taxon>Primates</taxon>
        <taxon>Haplorrhini</taxon>
        <taxon>Platyrrhini</taxon>
        <taxon>Cebidae</taxon>
        <taxon>Callitrichinae</taxon>
        <taxon>Saguinus</taxon>
    </lineage>
</organism>
<keyword evidence="2" id="KW-1185">Reference proteome</keyword>
<dbReference type="Proteomes" id="UP001266305">
    <property type="component" value="Unassembled WGS sequence"/>
</dbReference>
<sequence length="187" mass="19586">MPQDLSLAKGPIHMAEQAKPRVLPQMGQTCDQCRCRAGLLGRPPGTQGRGWATTGAGAAAGGGCPAIFVLSAVCSSAPPASVKLPWEPVLVKNSQEVASGRHWPPLSPEMAYEPCLQEEAAWRTAVLAGSPSPGARGGCGPTRWLQGRTGLSLQARVQLPQAPLVFLLQVSKQHYAKPPSAHSPDSK</sequence>
<protein>
    <submittedName>
        <fullName evidence="1">Uncharacterized protein</fullName>
    </submittedName>
</protein>
<gene>
    <name evidence="1" type="ORF">P7K49_026114</name>
</gene>
<dbReference type="EMBL" id="JASSZA010000012">
    <property type="protein sequence ID" value="KAK2097080.1"/>
    <property type="molecule type" value="Genomic_DNA"/>
</dbReference>
<proteinExistence type="predicted"/>
<evidence type="ECO:0000313" key="2">
    <source>
        <dbReference type="Proteomes" id="UP001266305"/>
    </source>
</evidence>